<sequence length="73" mass="8738">MECFITRSYEEQKKLEMIYLANDEQLSQRVIRVLAIQDNLILAYCYSRNQIRTFKKKNVMSVYPYKPKKKVGA</sequence>
<protein>
    <recommendedName>
        <fullName evidence="3">WYL domain-containing protein</fullName>
    </recommendedName>
</protein>
<name>A0ABY4GU60_9BACI</name>
<gene>
    <name evidence="1" type="ORF">MUO14_12865</name>
</gene>
<evidence type="ECO:0008006" key="3">
    <source>
        <dbReference type="Google" id="ProtNLM"/>
    </source>
</evidence>
<keyword evidence="2" id="KW-1185">Reference proteome</keyword>
<dbReference type="RefSeq" id="WP_244751089.1">
    <property type="nucleotide sequence ID" value="NZ_CP095074.1"/>
</dbReference>
<evidence type="ECO:0000313" key="1">
    <source>
        <dbReference type="EMBL" id="UOQ91476.1"/>
    </source>
</evidence>
<accession>A0ABY4GU60</accession>
<dbReference type="Proteomes" id="UP000831880">
    <property type="component" value="Chromosome"/>
</dbReference>
<organism evidence="1 2">
    <name type="scientific">Halobacillus shinanisalinarum</name>
    <dbReference type="NCBI Taxonomy" id="2932258"/>
    <lineage>
        <taxon>Bacteria</taxon>
        <taxon>Bacillati</taxon>
        <taxon>Bacillota</taxon>
        <taxon>Bacilli</taxon>
        <taxon>Bacillales</taxon>
        <taxon>Bacillaceae</taxon>
        <taxon>Halobacillus</taxon>
    </lineage>
</organism>
<dbReference type="EMBL" id="CP095074">
    <property type="protein sequence ID" value="UOQ91476.1"/>
    <property type="molecule type" value="Genomic_DNA"/>
</dbReference>
<evidence type="ECO:0000313" key="2">
    <source>
        <dbReference type="Proteomes" id="UP000831880"/>
    </source>
</evidence>
<reference evidence="1 2" key="1">
    <citation type="submission" date="2022-04" db="EMBL/GenBank/DDBJ databases">
        <title>Halobacillus sp. isolated from saltern.</title>
        <authorList>
            <person name="Won M."/>
            <person name="Lee C.-M."/>
            <person name="Woen H.-Y."/>
            <person name="Kwon S.-W."/>
        </authorList>
    </citation>
    <scope>NUCLEOTIDE SEQUENCE [LARGE SCALE GENOMIC DNA]</scope>
    <source>
        <strain evidence="1 2">SSTM10-2</strain>
    </source>
</reference>
<proteinExistence type="predicted"/>